<gene>
    <name evidence="1" type="ORF">J27TS8_23640</name>
</gene>
<keyword evidence="2" id="KW-1185">Reference proteome</keyword>
<accession>A0A919WIK5</accession>
<reference evidence="1" key="1">
    <citation type="submission" date="2021-03" db="EMBL/GenBank/DDBJ databases">
        <title>Antimicrobial resistance genes in bacteria isolated from Japanese honey, and their potential for conferring macrolide and lincosamide resistance in the American foulbrood pathogen Paenibacillus larvae.</title>
        <authorList>
            <person name="Okamoto M."/>
            <person name="Kumagai M."/>
            <person name="Kanamori H."/>
            <person name="Takamatsu D."/>
        </authorList>
    </citation>
    <scope>NUCLEOTIDE SEQUENCE</scope>
    <source>
        <strain evidence="1">J27TS8</strain>
    </source>
</reference>
<name>A0A919WIK5_9BACI</name>
<organism evidence="1 2">
    <name type="scientific">Robertmurraya siralis</name>
    <dbReference type="NCBI Taxonomy" id="77777"/>
    <lineage>
        <taxon>Bacteria</taxon>
        <taxon>Bacillati</taxon>
        <taxon>Bacillota</taxon>
        <taxon>Bacilli</taxon>
        <taxon>Bacillales</taxon>
        <taxon>Bacillaceae</taxon>
        <taxon>Robertmurraya</taxon>
    </lineage>
</organism>
<evidence type="ECO:0000313" key="2">
    <source>
        <dbReference type="Proteomes" id="UP000682111"/>
    </source>
</evidence>
<sequence length="84" mass="10031">MYSKFIKNYFSLMFTKKLTDPIEVYSNMRCLFNKHNEKSYIGINAMSSMKRIVLATAQIIPRKSFSKDISRVFITKVSKEFRYR</sequence>
<proteinExistence type="predicted"/>
<dbReference type="AlphaFoldDB" id="A0A919WIK5"/>
<dbReference type="Proteomes" id="UP000682111">
    <property type="component" value="Unassembled WGS sequence"/>
</dbReference>
<evidence type="ECO:0000313" key="1">
    <source>
        <dbReference type="EMBL" id="GIN62371.1"/>
    </source>
</evidence>
<protein>
    <submittedName>
        <fullName evidence="1">Uncharacterized protein</fullName>
    </submittedName>
</protein>
<comment type="caution">
    <text evidence="1">The sequence shown here is derived from an EMBL/GenBank/DDBJ whole genome shotgun (WGS) entry which is preliminary data.</text>
</comment>
<dbReference type="EMBL" id="BORC01000003">
    <property type="protein sequence ID" value="GIN62371.1"/>
    <property type="molecule type" value="Genomic_DNA"/>
</dbReference>